<dbReference type="EMBL" id="JAENGZ010000903">
    <property type="protein sequence ID" value="KAG6952624.1"/>
    <property type="molecule type" value="Genomic_DNA"/>
</dbReference>
<feature type="domain" description="ZSWIM1/3 RNaseH-like" evidence="1">
    <location>
        <begin position="110"/>
        <end position="192"/>
    </location>
</feature>
<dbReference type="VEuPathDB" id="FungiDB:PC110_g22672"/>
<proteinExistence type="predicted"/>
<name>A0A8T1U0K7_9STRA</name>
<sequence>MPSLYNRYSLQIKLRILEAARSGGDWELIAETNNMNINTARSWPRRYPKTLDVLQPRPRGGKRQQKMTADGVAYLLSELSIDPDLTLRQLGDKLDTQYVQRAEAFLRDVYANDSGSRAYIYMDDDTIAEAVVFQTRKLRRLFSAFSDVMIVNMAFGTNRNRYKLFSFLVHNFNVVQLYSGMLENKQELRDIMTTLIYASSEQKYKRCKALLLSRVDGRKTHPILDMADCVGTLILLQGICEDDYDAELLRVGTRALDDDELASLERKHRNELEKLANIINSHAFELTSVQFKYALRKATHLEVSAVTECDVTFLSNETGAKERINDINREEDVTTSDVAYRHSFKTNPSDALPPRAKYTESM</sequence>
<protein>
    <recommendedName>
        <fullName evidence="1">ZSWIM1/3 RNaseH-like domain-containing protein</fullName>
    </recommendedName>
</protein>
<dbReference type="OrthoDB" id="95019at2759"/>
<dbReference type="InterPro" id="IPR048324">
    <property type="entry name" value="ZSWIM1-3_RNaseH-like"/>
</dbReference>
<comment type="caution">
    <text evidence="2">The sequence shown here is derived from an EMBL/GenBank/DDBJ whole genome shotgun (WGS) entry which is preliminary data.</text>
</comment>
<gene>
    <name evidence="2" type="ORF">JG687_00012892</name>
</gene>
<evidence type="ECO:0000259" key="1">
    <source>
        <dbReference type="Pfam" id="PF21056"/>
    </source>
</evidence>
<dbReference type="VEuPathDB" id="FungiDB:PC110_g22128"/>
<accession>A0A8T1U0K7</accession>
<organism evidence="2 3">
    <name type="scientific">Phytophthora cactorum</name>
    <dbReference type="NCBI Taxonomy" id="29920"/>
    <lineage>
        <taxon>Eukaryota</taxon>
        <taxon>Sar</taxon>
        <taxon>Stramenopiles</taxon>
        <taxon>Oomycota</taxon>
        <taxon>Peronosporomycetes</taxon>
        <taxon>Peronosporales</taxon>
        <taxon>Peronosporaceae</taxon>
        <taxon>Phytophthora</taxon>
    </lineage>
</organism>
<evidence type="ECO:0000313" key="2">
    <source>
        <dbReference type="EMBL" id="KAG6952624.1"/>
    </source>
</evidence>
<dbReference type="Pfam" id="PF21056">
    <property type="entry name" value="ZSWIM1-3_RNaseH-like"/>
    <property type="match status" value="1"/>
</dbReference>
<dbReference type="Proteomes" id="UP000688947">
    <property type="component" value="Unassembled WGS sequence"/>
</dbReference>
<dbReference type="AlphaFoldDB" id="A0A8T1U0K7"/>
<reference evidence="2" key="1">
    <citation type="submission" date="2021-01" db="EMBL/GenBank/DDBJ databases">
        <title>Phytophthora aleatoria, a newly-described species from Pinus radiata is distinct from Phytophthora cactorum isolates based on comparative genomics.</title>
        <authorList>
            <person name="Mcdougal R."/>
            <person name="Panda P."/>
            <person name="Williams N."/>
            <person name="Studholme D.J."/>
        </authorList>
    </citation>
    <scope>NUCLEOTIDE SEQUENCE</scope>
    <source>
        <strain evidence="2">NZFS 3830</strain>
    </source>
</reference>
<evidence type="ECO:0000313" key="3">
    <source>
        <dbReference type="Proteomes" id="UP000688947"/>
    </source>
</evidence>